<accession>A0A1M5QHZ9</accession>
<dbReference type="RefSeq" id="WP_073324832.1">
    <property type="nucleotide sequence ID" value="NZ_FQWD01000006.1"/>
</dbReference>
<name>A0A1M5QHZ9_9ALTE</name>
<dbReference type="EMBL" id="FQWD01000006">
    <property type="protein sequence ID" value="SHH13784.1"/>
    <property type="molecule type" value="Genomic_DNA"/>
</dbReference>
<dbReference type="STRING" id="634436.SAMN05216361_3916"/>
<organism evidence="1 2">
    <name type="scientific">Marisediminitalea aggregata</name>
    <dbReference type="NCBI Taxonomy" id="634436"/>
    <lineage>
        <taxon>Bacteria</taxon>
        <taxon>Pseudomonadati</taxon>
        <taxon>Pseudomonadota</taxon>
        <taxon>Gammaproteobacteria</taxon>
        <taxon>Alteromonadales</taxon>
        <taxon>Alteromonadaceae</taxon>
        <taxon>Marisediminitalea</taxon>
    </lineage>
</organism>
<gene>
    <name evidence="1" type="ORF">SAMN05216361_3916</name>
</gene>
<reference evidence="2" key="1">
    <citation type="submission" date="2016-11" db="EMBL/GenBank/DDBJ databases">
        <authorList>
            <person name="Varghese N."/>
            <person name="Submissions S."/>
        </authorList>
    </citation>
    <scope>NUCLEOTIDE SEQUENCE [LARGE SCALE GENOMIC DNA]</scope>
    <source>
        <strain evidence="2">CGMCC 1.8995</strain>
    </source>
</reference>
<evidence type="ECO:0008006" key="3">
    <source>
        <dbReference type="Google" id="ProtNLM"/>
    </source>
</evidence>
<sequence>MNQAEIKIMGNIEEYGCHVISVFDPKEEDPNFTYTVGINKQESRPEVIILGLRSELSSWIANEYNRRVQEGEIFTEESFYEGFLDGFEVCFKPVAKRFKEEFMLSCNWLYKGTDYPALQLIFPTVDGIWPWEPNASESFKVLQPSFQEVSAW</sequence>
<dbReference type="Pfam" id="PF14081">
    <property type="entry name" value="DUF4262"/>
    <property type="match status" value="1"/>
</dbReference>
<evidence type="ECO:0000313" key="2">
    <source>
        <dbReference type="Proteomes" id="UP000184520"/>
    </source>
</evidence>
<dbReference type="InterPro" id="IPR025358">
    <property type="entry name" value="DUF4262"/>
</dbReference>
<protein>
    <recommendedName>
        <fullName evidence="3">DUF4262 domain-containing protein</fullName>
    </recommendedName>
</protein>
<evidence type="ECO:0000313" key="1">
    <source>
        <dbReference type="EMBL" id="SHH13784.1"/>
    </source>
</evidence>
<dbReference type="AlphaFoldDB" id="A0A1M5QHZ9"/>
<keyword evidence="2" id="KW-1185">Reference proteome</keyword>
<dbReference type="OrthoDB" id="9793188at2"/>
<dbReference type="Proteomes" id="UP000184520">
    <property type="component" value="Unassembled WGS sequence"/>
</dbReference>
<proteinExistence type="predicted"/>